<name>A0A543NP15_9ACTN</name>
<protein>
    <submittedName>
        <fullName evidence="8">Amino acid/polyamine/organocation transporter (APC superfamily)</fullName>
    </submittedName>
</protein>
<evidence type="ECO:0000313" key="8">
    <source>
        <dbReference type="EMBL" id="TQN33565.1"/>
    </source>
</evidence>
<comment type="caution">
    <text evidence="8">The sequence shown here is derived from an EMBL/GenBank/DDBJ whole genome shotgun (WGS) entry which is preliminary data.</text>
</comment>
<keyword evidence="2 6" id="KW-0812">Transmembrane</keyword>
<evidence type="ECO:0000256" key="2">
    <source>
        <dbReference type="ARBA" id="ARBA00022692"/>
    </source>
</evidence>
<gene>
    <name evidence="8" type="ORF">FHX37_3591</name>
</gene>
<feature type="transmembrane region" description="Helical" evidence="6">
    <location>
        <begin position="296"/>
        <end position="316"/>
    </location>
</feature>
<dbReference type="EMBL" id="VFQC01000001">
    <property type="protein sequence ID" value="TQN33565.1"/>
    <property type="molecule type" value="Genomic_DNA"/>
</dbReference>
<dbReference type="OrthoDB" id="137613at2"/>
<evidence type="ECO:0000259" key="7">
    <source>
        <dbReference type="Pfam" id="PF00324"/>
    </source>
</evidence>
<proteinExistence type="predicted"/>
<evidence type="ECO:0000256" key="6">
    <source>
        <dbReference type="SAM" id="Phobius"/>
    </source>
</evidence>
<keyword evidence="3 6" id="KW-1133">Transmembrane helix</keyword>
<dbReference type="RefSeq" id="WP_141924912.1">
    <property type="nucleotide sequence ID" value="NZ_VFQC01000001.1"/>
</dbReference>
<dbReference type="PIRSF" id="PIRSF006060">
    <property type="entry name" value="AA_transporter"/>
    <property type="match status" value="1"/>
</dbReference>
<feature type="transmembrane region" description="Helical" evidence="6">
    <location>
        <begin position="87"/>
        <end position="113"/>
    </location>
</feature>
<feature type="transmembrane region" description="Helical" evidence="6">
    <location>
        <begin position="242"/>
        <end position="262"/>
    </location>
</feature>
<keyword evidence="9" id="KW-1185">Reference proteome</keyword>
<dbReference type="PANTHER" id="PTHR42770:SF16">
    <property type="entry name" value="AMINO ACID PERMEASE"/>
    <property type="match status" value="1"/>
</dbReference>
<feature type="transmembrane region" description="Helical" evidence="6">
    <location>
        <begin position="344"/>
        <end position="366"/>
    </location>
</feature>
<evidence type="ECO:0000313" key="9">
    <source>
        <dbReference type="Proteomes" id="UP000317422"/>
    </source>
</evidence>
<feature type="transmembrane region" description="Helical" evidence="6">
    <location>
        <begin position="133"/>
        <end position="153"/>
    </location>
</feature>
<dbReference type="GO" id="GO:0016020">
    <property type="term" value="C:membrane"/>
    <property type="evidence" value="ECO:0007669"/>
    <property type="project" value="UniProtKB-SubCell"/>
</dbReference>
<feature type="transmembrane region" description="Helical" evidence="6">
    <location>
        <begin position="21"/>
        <end position="41"/>
    </location>
</feature>
<dbReference type="PANTHER" id="PTHR42770">
    <property type="entry name" value="AMINO ACID TRANSPORTER-RELATED"/>
    <property type="match status" value="1"/>
</dbReference>
<dbReference type="InterPro" id="IPR050367">
    <property type="entry name" value="APC_superfamily"/>
</dbReference>
<evidence type="ECO:0000256" key="4">
    <source>
        <dbReference type="ARBA" id="ARBA00023136"/>
    </source>
</evidence>
<feature type="region of interest" description="Disordered" evidence="5">
    <location>
        <begin position="475"/>
        <end position="506"/>
    </location>
</feature>
<feature type="transmembrane region" description="Helical" evidence="6">
    <location>
        <begin position="47"/>
        <end position="75"/>
    </location>
</feature>
<feature type="domain" description="Amino acid permease/ SLC12A" evidence="7">
    <location>
        <begin position="27"/>
        <end position="394"/>
    </location>
</feature>
<organism evidence="8 9">
    <name type="scientific">Haloactinospora alba</name>
    <dbReference type="NCBI Taxonomy" id="405555"/>
    <lineage>
        <taxon>Bacteria</taxon>
        <taxon>Bacillati</taxon>
        <taxon>Actinomycetota</taxon>
        <taxon>Actinomycetes</taxon>
        <taxon>Streptosporangiales</taxon>
        <taxon>Nocardiopsidaceae</taxon>
        <taxon>Haloactinospora</taxon>
    </lineage>
</organism>
<evidence type="ECO:0000256" key="3">
    <source>
        <dbReference type="ARBA" id="ARBA00022989"/>
    </source>
</evidence>
<evidence type="ECO:0000256" key="5">
    <source>
        <dbReference type="SAM" id="MobiDB-lite"/>
    </source>
</evidence>
<feature type="transmembrane region" description="Helical" evidence="6">
    <location>
        <begin position="411"/>
        <end position="432"/>
    </location>
</feature>
<dbReference type="Pfam" id="PF00324">
    <property type="entry name" value="AA_permease"/>
    <property type="match status" value="1"/>
</dbReference>
<comment type="subcellular location">
    <subcellularLocation>
        <location evidence="1">Membrane</location>
        <topology evidence="1">Multi-pass membrane protein</topology>
    </subcellularLocation>
</comment>
<dbReference type="Gene3D" id="1.20.1740.10">
    <property type="entry name" value="Amino acid/polyamine transporter I"/>
    <property type="match status" value="1"/>
</dbReference>
<feature type="transmembrane region" description="Helical" evidence="6">
    <location>
        <begin position="372"/>
        <end position="399"/>
    </location>
</feature>
<keyword evidence="4 6" id="KW-0472">Membrane</keyword>
<dbReference type="InterPro" id="IPR004841">
    <property type="entry name" value="AA-permease/SLC12A_dom"/>
</dbReference>
<dbReference type="GO" id="GO:0055085">
    <property type="term" value="P:transmembrane transport"/>
    <property type="evidence" value="ECO:0007669"/>
    <property type="project" value="InterPro"/>
</dbReference>
<dbReference type="AlphaFoldDB" id="A0A543NP15"/>
<accession>A0A543NP15</accession>
<sequence>MASCPEPEPGDTPQSRLKTDALGAGGITFLVVAAAAPLTIMTGLAPLAILIGGIGAPAGYLVAGGVLAAFSVGFLSMAKHTAGTGAFYTYVTLGLGRTAGMAAGILAVVSYNALQIGVYGLLGVQFRDAFTELAGVTPHWAVPALGAVVLVWAVGRRGIDLGARFVGVLLLAEVAILVLLVAAVLLSGGASGLDSDPFAPRALTDPGMLAITGFCFAAFMGFESTTLYRDEARDPARSIPRATYTAVAFLALFYCLVVWAVIQAFGDRASEVAADNPAAMFVVAIERYVGTWAGDVLYLLVLTSVLASQVAFHNAINRYTLSLARDGLLPAALARPHPRHGSPAAAGTVQSLLAAVVVLAFAVTGADPYLRLLLLVNTPGVIGVLVLLVVTSLAVIAYLGRSRLPGTRLGTVSAAVTTVLLAAAVTGLVANLHALTGAGAATNAALAAVVPAVLVAAAVAARVLRARRPDVYARVGGGTATDAPAPPAAENAEPNPTSRPGEPHAD</sequence>
<reference evidence="8 9" key="1">
    <citation type="submission" date="2019-06" db="EMBL/GenBank/DDBJ databases">
        <title>Sequencing the genomes of 1000 actinobacteria strains.</title>
        <authorList>
            <person name="Klenk H.-P."/>
        </authorList>
    </citation>
    <scope>NUCLEOTIDE SEQUENCE [LARGE SCALE GENOMIC DNA]</scope>
    <source>
        <strain evidence="8 9">DSM 45015</strain>
    </source>
</reference>
<feature type="transmembrane region" description="Helical" evidence="6">
    <location>
        <begin position="444"/>
        <end position="464"/>
    </location>
</feature>
<dbReference type="Proteomes" id="UP000317422">
    <property type="component" value="Unassembled WGS sequence"/>
</dbReference>
<feature type="transmembrane region" description="Helical" evidence="6">
    <location>
        <begin position="206"/>
        <end position="222"/>
    </location>
</feature>
<evidence type="ECO:0000256" key="1">
    <source>
        <dbReference type="ARBA" id="ARBA00004141"/>
    </source>
</evidence>
<feature type="transmembrane region" description="Helical" evidence="6">
    <location>
        <begin position="165"/>
        <end position="186"/>
    </location>
</feature>